<gene>
    <name evidence="1" type="ORF">J2045_003411</name>
</gene>
<sequence length="108" mass="11915">MTRLFRKGDVISLTGVIETDQRTPSGHEAGPLMTHVRVDGHHSPFYVEADLVTLLVPHFNPNDKVVSTEFVGTGTVRAIFGPKAWVEIDGRMQTLMAADLRLESEGKN</sequence>
<keyword evidence="2" id="KW-1185">Reference proteome</keyword>
<name>A0ABU0GB78_9HYPH</name>
<accession>A0ABU0GB78</accession>
<reference evidence="1 2" key="1">
    <citation type="submission" date="2023-07" db="EMBL/GenBank/DDBJ databases">
        <title>Genomic Encyclopedia of Type Strains, Phase IV (KMG-IV): sequencing the most valuable type-strain genomes for metagenomic binning, comparative biology and taxonomic classification.</title>
        <authorList>
            <person name="Goeker M."/>
        </authorList>
    </citation>
    <scope>NUCLEOTIDE SEQUENCE [LARGE SCALE GENOMIC DNA]</scope>
    <source>
        <strain evidence="1 2">DSM 1111</strain>
    </source>
</reference>
<organism evidence="1 2">
    <name type="scientific">Peteryoungia aggregata LMG 23059</name>
    <dbReference type="NCBI Taxonomy" id="1368425"/>
    <lineage>
        <taxon>Bacteria</taxon>
        <taxon>Pseudomonadati</taxon>
        <taxon>Pseudomonadota</taxon>
        <taxon>Alphaproteobacteria</taxon>
        <taxon>Hyphomicrobiales</taxon>
        <taxon>Rhizobiaceae</taxon>
        <taxon>Peteryoungia</taxon>
    </lineage>
</organism>
<protein>
    <submittedName>
        <fullName evidence="1">Uncharacterized protein</fullName>
    </submittedName>
</protein>
<dbReference type="RefSeq" id="WP_307374843.1">
    <property type="nucleotide sequence ID" value="NZ_JAUSUW010000010.1"/>
</dbReference>
<evidence type="ECO:0000313" key="1">
    <source>
        <dbReference type="EMBL" id="MDQ0422363.1"/>
    </source>
</evidence>
<proteinExistence type="predicted"/>
<dbReference type="Proteomes" id="UP001238496">
    <property type="component" value="Unassembled WGS sequence"/>
</dbReference>
<dbReference type="EMBL" id="JAUSUW010000010">
    <property type="protein sequence ID" value="MDQ0422363.1"/>
    <property type="molecule type" value="Genomic_DNA"/>
</dbReference>
<evidence type="ECO:0000313" key="2">
    <source>
        <dbReference type="Proteomes" id="UP001238496"/>
    </source>
</evidence>
<comment type="caution">
    <text evidence="1">The sequence shown here is derived from an EMBL/GenBank/DDBJ whole genome shotgun (WGS) entry which is preliminary data.</text>
</comment>